<evidence type="ECO:0000313" key="2">
    <source>
        <dbReference type="EMBL" id="ODQ76726.1"/>
    </source>
</evidence>
<proteinExistence type="predicted"/>
<gene>
    <name evidence="2" type="ORF">LIPSTDRAFT_67707</name>
</gene>
<feature type="transmembrane region" description="Helical" evidence="1">
    <location>
        <begin position="28"/>
        <end position="49"/>
    </location>
</feature>
<keyword evidence="1" id="KW-0812">Transmembrane</keyword>
<keyword evidence="1" id="KW-1133">Transmembrane helix</keyword>
<dbReference type="Proteomes" id="UP000094385">
    <property type="component" value="Unassembled WGS sequence"/>
</dbReference>
<reference evidence="2 3" key="1">
    <citation type="journal article" date="2016" name="Proc. Natl. Acad. Sci. U.S.A.">
        <title>Comparative genomics of biotechnologically important yeasts.</title>
        <authorList>
            <person name="Riley R."/>
            <person name="Haridas S."/>
            <person name="Wolfe K.H."/>
            <person name="Lopes M.R."/>
            <person name="Hittinger C.T."/>
            <person name="Goeker M."/>
            <person name="Salamov A.A."/>
            <person name="Wisecaver J.H."/>
            <person name="Long T.M."/>
            <person name="Calvey C.H."/>
            <person name="Aerts A.L."/>
            <person name="Barry K.W."/>
            <person name="Choi C."/>
            <person name="Clum A."/>
            <person name="Coughlan A.Y."/>
            <person name="Deshpande S."/>
            <person name="Douglass A.P."/>
            <person name="Hanson S.J."/>
            <person name="Klenk H.-P."/>
            <person name="LaButti K.M."/>
            <person name="Lapidus A."/>
            <person name="Lindquist E.A."/>
            <person name="Lipzen A.M."/>
            <person name="Meier-Kolthoff J.P."/>
            <person name="Ohm R.A."/>
            <person name="Otillar R.P."/>
            <person name="Pangilinan J.L."/>
            <person name="Peng Y."/>
            <person name="Rokas A."/>
            <person name="Rosa C.A."/>
            <person name="Scheuner C."/>
            <person name="Sibirny A.A."/>
            <person name="Slot J.C."/>
            <person name="Stielow J.B."/>
            <person name="Sun H."/>
            <person name="Kurtzman C.P."/>
            <person name="Blackwell M."/>
            <person name="Grigoriev I.V."/>
            <person name="Jeffries T.W."/>
        </authorList>
    </citation>
    <scope>NUCLEOTIDE SEQUENCE [LARGE SCALE GENOMIC DNA]</scope>
    <source>
        <strain evidence="2 3">NRRL Y-11557</strain>
    </source>
</reference>
<sequence length="88" mass="9908">MSCSKNQRDFQLVYLQNGLSFRSVDETIAEQISALLADSLTPVLVIILVSRVKSRRRRNDVIYEPLLSIKVNIAYSLPDSLVVAMHTS</sequence>
<name>A0A1E3QGA4_LIPST</name>
<evidence type="ECO:0000313" key="3">
    <source>
        <dbReference type="Proteomes" id="UP000094385"/>
    </source>
</evidence>
<dbReference type="AlphaFoldDB" id="A0A1E3QGA4"/>
<dbReference type="EMBL" id="KV454289">
    <property type="protein sequence ID" value="ODQ76726.1"/>
    <property type="molecule type" value="Genomic_DNA"/>
</dbReference>
<protein>
    <submittedName>
        <fullName evidence="2">Uncharacterized protein</fullName>
    </submittedName>
</protein>
<accession>A0A1E3QGA4</accession>
<keyword evidence="3" id="KW-1185">Reference proteome</keyword>
<evidence type="ECO:0000256" key="1">
    <source>
        <dbReference type="SAM" id="Phobius"/>
    </source>
</evidence>
<organism evidence="2 3">
    <name type="scientific">Lipomyces starkeyi NRRL Y-11557</name>
    <dbReference type="NCBI Taxonomy" id="675824"/>
    <lineage>
        <taxon>Eukaryota</taxon>
        <taxon>Fungi</taxon>
        <taxon>Dikarya</taxon>
        <taxon>Ascomycota</taxon>
        <taxon>Saccharomycotina</taxon>
        <taxon>Lipomycetes</taxon>
        <taxon>Lipomycetales</taxon>
        <taxon>Lipomycetaceae</taxon>
        <taxon>Lipomyces</taxon>
    </lineage>
</organism>
<keyword evidence="1" id="KW-0472">Membrane</keyword>